<accession>A0A8T0NJF8</accession>
<proteinExistence type="inferred from homology"/>
<dbReference type="InterPro" id="IPR008974">
    <property type="entry name" value="TRAF-like"/>
</dbReference>
<keyword evidence="5" id="KW-1185">Reference proteome</keyword>
<evidence type="ECO:0000256" key="2">
    <source>
        <dbReference type="ARBA" id="ARBA00010846"/>
    </source>
</evidence>
<dbReference type="CDD" id="cd00121">
    <property type="entry name" value="MATH"/>
    <property type="match status" value="1"/>
</dbReference>
<gene>
    <name evidence="4" type="ORF">PVAP13_9KG291500</name>
</gene>
<dbReference type="Gene3D" id="3.30.710.10">
    <property type="entry name" value="Potassium Channel Kv1.1, Chain A"/>
    <property type="match status" value="1"/>
</dbReference>
<dbReference type="Pfam" id="PF00651">
    <property type="entry name" value="BTB"/>
    <property type="match status" value="1"/>
</dbReference>
<evidence type="ECO:0000313" key="5">
    <source>
        <dbReference type="Proteomes" id="UP000823388"/>
    </source>
</evidence>
<dbReference type="InterPro" id="IPR056423">
    <property type="entry name" value="BACK_BPM_SPOP"/>
</dbReference>
<dbReference type="Pfam" id="PF24570">
    <property type="entry name" value="BACK_BPM_SPOP"/>
    <property type="match status" value="1"/>
</dbReference>
<dbReference type="PANTHER" id="PTHR26379:SF396">
    <property type="entry name" value="BTB_POZ DOMAIN CONTAINING PROTEIN"/>
    <property type="match status" value="1"/>
</dbReference>
<comment type="caution">
    <text evidence="4">The sequence shown here is derived from an EMBL/GenBank/DDBJ whole genome shotgun (WGS) entry which is preliminary data.</text>
</comment>
<dbReference type="Pfam" id="PF22486">
    <property type="entry name" value="MATH_2"/>
    <property type="match status" value="1"/>
</dbReference>
<evidence type="ECO:0000256" key="1">
    <source>
        <dbReference type="ARBA" id="ARBA00004906"/>
    </source>
</evidence>
<dbReference type="InterPro" id="IPR000210">
    <property type="entry name" value="BTB/POZ_dom"/>
</dbReference>
<feature type="domain" description="MATH" evidence="3">
    <location>
        <begin position="27"/>
        <end position="162"/>
    </location>
</feature>
<dbReference type="GO" id="GO:0016567">
    <property type="term" value="P:protein ubiquitination"/>
    <property type="evidence" value="ECO:0007669"/>
    <property type="project" value="InterPro"/>
</dbReference>
<sequence length="344" mass="37534">MAPTPGFNDGNGAAAPSRSAIIGGSAAGYHLLDIEGYSHTRDHLPTGQCIKSRPFTVGAGGTGTSWRILFYPNGVQPDVSEFISVFLDLDQQGATESVEAQATFSLLDQTREPVPSHSQMTKMHKFLCTGDGGFGYCDFINRAWLEDSGHLRNDRFTIRCDVFVPMELRTEDRAVDPVFVTMPPYDLHLHLERLLAAKTGADVTFEMKESEDTTAAIRVDDMEADVFRGLLVFMYTDGLPACPALQQAAMSQHLLVAADRYNLERLKLICEDNLCAHIDTGSVATILALADQHHCSGLKEACFDFLCSPSSLNAVMATDGFEHLTRSCPAVLKELTSNIAARVP</sequence>
<name>A0A8T0NJF8_PANVG</name>
<comment type="pathway">
    <text evidence="1">Protein modification; protein ubiquitination.</text>
</comment>
<dbReference type="PANTHER" id="PTHR26379">
    <property type="entry name" value="BTB/POZ AND MATH DOMAIN-CONTAINING PROTEIN 1"/>
    <property type="match status" value="1"/>
</dbReference>
<dbReference type="Proteomes" id="UP000823388">
    <property type="component" value="Chromosome 9K"/>
</dbReference>
<dbReference type="SUPFAM" id="SSF54695">
    <property type="entry name" value="POZ domain"/>
    <property type="match status" value="1"/>
</dbReference>
<dbReference type="AlphaFoldDB" id="A0A8T0NJF8"/>
<evidence type="ECO:0000259" key="3">
    <source>
        <dbReference type="PROSITE" id="PS50144"/>
    </source>
</evidence>
<dbReference type="InterPro" id="IPR002083">
    <property type="entry name" value="MATH/TRAF_dom"/>
</dbReference>
<dbReference type="InterPro" id="IPR045005">
    <property type="entry name" value="BPM1-6"/>
</dbReference>
<dbReference type="Gene3D" id="1.25.40.420">
    <property type="match status" value="1"/>
</dbReference>
<dbReference type="PROSITE" id="PS50144">
    <property type="entry name" value="MATH"/>
    <property type="match status" value="1"/>
</dbReference>
<dbReference type="Gene3D" id="2.60.210.10">
    <property type="entry name" value="Apoptosis, Tumor Necrosis Factor Receptor Associated Protein 2, Chain A"/>
    <property type="match status" value="1"/>
</dbReference>
<protein>
    <recommendedName>
        <fullName evidence="3">MATH domain-containing protein</fullName>
    </recommendedName>
</protein>
<dbReference type="InterPro" id="IPR011333">
    <property type="entry name" value="SKP1/BTB/POZ_sf"/>
</dbReference>
<reference evidence="4" key="1">
    <citation type="submission" date="2020-05" db="EMBL/GenBank/DDBJ databases">
        <title>WGS assembly of Panicum virgatum.</title>
        <authorList>
            <person name="Lovell J.T."/>
            <person name="Jenkins J."/>
            <person name="Shu S."/>
            <person name="Juenger T.E."/>
            <person name="Schmutz J."/>
        </authorList>
    </citation>
    <scope>NUCLEOTIDE SEQUENCE</scope>
    <source>
        <strain evidence="4">AP13</strain>
    </source>
</reference>
<evidence type="ECO:0000313" key="4">
    <source>
        <dbReference type="EMBL" id="KAG2549038.1"/>
    </source>
</evidence>
<dbReference type="EMBL" id="CM029053">
    <property type="protein sequence ID" value="KAG2549038.1"/>
    <property type="molecule type" value="Genomic_DNA"/>
</dbReference>
<organism evidence="4 5">
    <name type="scientific">Panicum virgatum</name>
    <name type="common">Blackwell switchgrass</name>
    <dbReference type="NCBI Taxonomy" id="38727"/>
    <lineage>
        <taxon>Eukaryota</taxon>
        <taxon>Viridiplantae</taxon>
        <taxon>Streptophyta</taxon>
        <taxon>Embryophyta</taxon>
        <taxon>Tracheophyta</taxon>
        <taxon>Spermatophyta</taxon>
        <taxon>Magnoliopsida</taxon>
        <taxon>Liliopsida</taxon>
        <taxon>Poales</taxon>
        <taxon>Poaceae</taxon>
        <taxon>PACMAD clade</taxon>
        <taxon>Panicoideae</taxon>
        <taxon>Panicodae</taxon>
        <taxon>Paniceae</taxon>
        <taxon>Panicinae</taxon>
        <taxon>Panicum</taxon>
        <taxon>Panicum sect. Hiantes</taxon>
    </lineage>
</organism>
<comment type="similarity">
    <text evidence="2">Belongs to the Tdpoz family.</text>
</comment>
<dbReference type="SUPFAM" id="SSF49599">
    <property type="entry name" value="TRAF domain-like"/>
    <property type="match status" value="1"/>
</dbReference>